<reference evidence="2 3" key="1">
    <citation type="submission" date="2015-09" db="EMBL/GenBank/DDBJ databases">
        <title>Draft genome of a European isolate of the apple canker pathogen Neonectria ditissima.</title>
        <authorList>
            <person name="Gomez-Cortecero A."/>
            <person name="Harrison R.J."/>
            <person name="Armitage A.D."/>
        </authorList>
    </citation>
    <scope>NUCLEOTIDE SEQUENCE [LARGE SCALE GENOMIC DNA]</scope>
    <source>
        <strain evidence="2 3">R09/05</strain>
    </source>
</reference>
<dbReference type="Proteomes" id="UP000050424">
    <property type="component" value="Unassembled WGS sequence"/>
</dbReference>
<sequence length="437" mass="46449">MANFARSLKSPYLSPRLRPSMPGRSVSSSSDLSAPSNGNSPLSEDFGPDVASGRNTPTPLSSRRAPARDGFFWDAEDAGGFLSAQIRAAPLLVPDPGRPLSDDGPSRASQGSHISRSHSDLLIHALIYKLSSLPPLLTCSPESSSVDHDSPSASSSRPATPRIHSSNNNSSNPIIIELPQHRRFSAAPIRTPPEPLSARGDLPGGYFPLHEDPNSRVHRPHPFQAHHDARMARHQSMGLVPDSRPAYADRPTSNPGPGLSMAQSNTPVASFLSAGFHDSPLPMGKYYPSNYEQRADSQASLRPSLSASLASASASDSDVTLRAPDRSQIATPESEIKRKLQQYQRDMVAQASMAANELLGSSVSSSVKRGTGSSLGSIRIRDTRFTAPAPLKPMSPKLLPLGSPGPVTPMTLESGGNYLSMTRDGGREDPFGHPGGL</sequence>
<proteinExistence type="predicted"/>
<gene>
    <name evidence="2" type="ORF">AK830_g238</name>
</gene>
<feature type="compositionally biased region" description="Low complexity" evidence="1">
    <location>
        <begin position="396"/>
        <end position="405"/>
    </location>
</feature>
<comment type="caution">
    <text evidence="2">The sequence shown here is derived from an EMBL/GenBank/DDBJ whole genome shotgun (WGS) entry which is preliminary data.</text>
</comment>
<feature type="region of interest" description="Disordered" evidence="1">
    <location>
        <begin position="1"/>
        <end position="66"/>
    </location>
</feature>
<evidence type="ECO:0000313" key="2">
    <source>
        <dbReference type="EMBL" id="KPM46337.1"/>
    </source>
</evidence>
<dbReference type="AlphaFoldDB" id="A0A0P7C3D7"/>
<dbReference type="STRING" id="78410.A0A0P7C3D7"/>
<organism evidence="2 3">
    <name type="scientific">Neonectria ditissima</name>
    <dbReference type="NCBI Taxonomy" id="78410"/>
    <lineage>
        <taxon>Eukaryota</taxon>
        <taxon>Fungi</taxon>
        <taxon>Dikarya</taxon>
        <taxon>Ascomycota</taxon>
        <taxon>Pezizomycotina</taxon>
        <taxon>Sordariomycetes</taxon>
        <taxon>Hypocreomycetidae</taxon>
        <taxon>Hypocreales</taxon>
        <taxon>Nectriaceae</taxon>
        <taxon>Neonectria</taxon>
    </lineage>
</organism>
<dbReference type="EMBL" id="LKCW01000001">
    <property type="protein sequence ID" value="KPM46337.1"/>
    <property type="molecule type" value="Genomic_DNA"/>
</dbReference>
<feature type="region of interest" description="Disordered" evidence="1">
    <location>
        <begin position="93"/>
        <end position="115"/>
    </location>
</feature>
<protein>
    <submittedName>
        <fullName evidence="2">Uncharacterized protein</fullName>
    </submittedName>
</protein>
<name>A0A0P7C3D7_9HYPO</name>
<dbReference type="OrthoDB" id="5403157at2759"/>
<feature type="region of interest" description="Disordered" evidence="1">
    <location>
        <begin position="140"/>
        <end position="174"/>
    </location>
</feature>
<evidence type="ECO:0000256" key="1">
    <source>
        <dbReference type="SAM" id="MobiDB-lite"/>
    </source>
</evidence>
<feature type="compositionally biased region" description="Low complexity" evidence="1">
    <location>
        <begin position="25"/>
        <end position="40"/>
    </location>
</feature>
<keyword evidence="3" id="KW-1185">Reference proteome</keyword>
<accession>A0A0P7C3D7</accession>
<evidence type="ECO:0000313" key="3">
    <source>
        <dbReference type="Proteomes" id="UP000050424"/>
    </source>
</evidence>
<feature type="region of interest" description="Disordered" evidence="1">
    <location>
        <begin position="396"/>
        <end position="437"/>
    </location>
</feature>